<dbReference type="PANTHER" id="PTHR43434:SF20">
    <property type="entry name" value="5'-NUCLEOTIDASE"/>
    <property type="match status" value="1"/>
</dbReference>
<name>A0A8J3C6S2_9PSEU</name>
<dbReference type="PANTHER" id="PTHR43434">
    <property type="entry name" value="PHOSPHOGLYCOLATE PHOSPHATASE"/>
    <property type="match status" value="1"/>
</dbReference>
<gene>
    <name evidence="1" type="primary">gph</name>
    <name evidence="1" type="ORF">GCM10012275_12800</name>
</gene>
<organism evidence="1 2">
    <name type="scientific">Longimycelium tulufanense</name>
    <dbReference type="NCBI Taxonomy" id="907463"/>
    <lineage>
        <taxon>Bacteria</taxon>
        <taxon>Bacillati</taxon>
        <taxon>Actinomycetota</taxon>
        <taxon>Actinomycetes</taxon>
        <taxon>Pseudonocardiales</taxon>
        <taxon>Pseudonocardiaceae</taxon>
        <taxon>Longimycelium</taxon>
    </lineage>
</organism>
<comment type="caution">
    <text evidence="1">The sequence shown here is derived from an EMBL/GenBank/DDBJ whole genome shotgun (WGS) entry which is preliminary data.</text>
</comment>
<dbReference type="InterPro" id="IPR023198">
    <property type="entry name" value="PGP-like_dom2"/>
</dbReference>
<sequence>MPLTVGFDLDMTLIDPRPGMVRAFEVLEAETGIPLDGEEFAANLGPPLPTVFAGYGLDQDTIDALVTRFRVIYPEAVVPATVDLPGAAEALAAVRAAGGRTLVVTGKYAPNAELHLRALGWTVDEVVGELWSSGKGAALREHGASIYVGDHVGDMKGARAAGAVAVGVTTGPCTTDELSVAGADVVLADLTGFPAWLDQHLSGHRDVAAG</sequence>
<accession>A0A8J3C6S2</accession>
<dbReference type="AlphaFoldDB" id="A0A8J3C6S2"/>
<dbReference type="GO" id="GO:0005829">
    <property type="term" value="C:cytosol"/>
    <property type="evidence" value="ECO:0007669"/>
    <property type="project" value="TreeGrafter"/>
</dbReference>
<dbReference type="SFLD" id="SFLDS00003">
    <property type="entry name" value="Haloacid_Dehalogenase"/>
    <property type="match status" value="1"/>
</dbReference>
<dbReference type="RefSeq" id="WP_189054903.1">
    <property type="nucleotide sequence ID" value="NZ_BMMK01000004.1"/>
</dbReference>
<proteinExistence type="predicted"/>
<dbReference type="SUPFAM" id="SSF56784">
    <property type="entry name" value="HAD-like"/>
    <property type="match status" value="1"/>
</dbReference>
<dbReference type="GO" id="GO:0004713">
    <property type="term" value="F:protein tyrosine kinase activity"/>
    <property type="evidence" value="ECO:0007669"/>
    <property type="project" value="TreeGrafter"/>
</dbReference>
<keyword evidence="2" id="KW-1185">Reference proteome</keyword>
<dbReference type="Gene3D" id="1.10.150.240">
    <property type="entry name" value="Putative phosphatase, domain 2"/>
    <property type="match status" value="1"/>
</dbReference>
<protein>
    <submittedName>
        <fullName evidence="1">Hydrolase</fullName>
    </submittedName>
</protein>
<dbReference type="InterPro" id="IPR023214">
    <property type="entry name" value="HAD_sf"/>
</dbReference>
<dbReference type="EMBL" id="BMMK01000004">
    <property type="protein sequence ID" value="GGM43281.1"/>
    <property type="molecule type" value="Genomic_DNA"/>
</dbReference>
<reference evidence="1" key="1">
    <citation type="journal article" date="2014" name="Int. J. Syst. Evol. Microbiol.">
        <title>Complete genome sequence of Corynebacterium casei LMG S-19264T (=DSM 44701T), isolated from a smear-ripened cheese.</title>
        <authorList>
            <consortium name="US DOE Joint Genome Institute (JGI-PGF)"/>
            <person name="Walter F."/>
            <person name="Albersmeier A."/>
            <person name="Kalinowski J."/>
            <person name="Ruckert C."/>
        </authorList>
    </citation>
    <scope>NUCLEOTIDE SEQUENCE</scope>
    <source>
        <strain evidence="1">CGMCC 4.5737</strain>
    </source>
</reference>
<dbReference type="Proteomes" id="UP000637578">
    <property type="component" value="Unassembled WGS sequence"/>
</dbReference>
<dbReference type="Pfam" id="PF12710">
    <property type="entry name" value="HAD"/>
    <property type="match status" value="1"/>
</dbReference>
<dbReference type="SFLD" id="SFLDG01129">
    <property type="entry name" value="C1.5:_HAD__Beta-PGM__Phosphata"/>
    <property type="match status" value="1"/>
</dbReference>
<dbReference type="InterPro" id="IPR050155">
    <property type="entry name" value="HAD-like_hydrolase_sf"/>
</dbReference>
<reference evidence="1" key="2">
    <citation type="submission" date="2020-09" db="EMBL/GenBank/DDBJ databases">
        <authorList>
            <person name="Sun Q."/>
            <person name="Zhou Y."/>
        </authorList>
    </citation>
    <scope>NUCLEOTIDE SEQUENCE</scope>
    <source>
        <strain evidence="1">CGMCC 4.5737</strain>
    </source>
</reference>
<evidence type="ECO:0000313" key="2">
    <source>
        <dbReference type="Proteomes" id="UP000637578"/>
    </source>
</evidence>
<evidence type="ECO:0000313" key="1">
    <source>
        <dbReference type="EMBL" id="GGM43281.1"/>
    </source>
</evidence>
<keyword evidence="1" id="KW-0378">Hydrolase</keyword>
<dbReference type="Gene3D" id="3.40.50.1000">
    <property type="entry name" value="HAD superfamily/HAD-like"/>
    <property type="match status" value="1"/>
</dbReference>
<dbReference type="GO" id="GO:0016787">
    <property type="term" value="F:hydrolase activity"/>
    <property type="evidence" value="ECO:0007669"/>
    <property type="project" value="UniProtKB-KW"/>
</dbReference>
<dbReference type="InterPro" id="IPR036412">
    <property type="entry name" value="HAD-like_sf"/>
</dbReference>